<evidence type="ECO:0008006" key="3">
    <source>
        <dbReference type="Google" id="ProtNLM"/>
    </source>
</evidence>
<protein>
    <recommendedName>
        <fullName evidence="3">F-box domain-containing protein</fullName>
    </recommendedName>
</protein>
<dbReference type="AlphaFoldDB" id="K3XRT2"/>
<name>K3XRT2_SETIT</name>
<accession>K3XRT2</accession>
<dbReference type="EnsemblPlants" id="KQL06273">
    <property type="protein sequence ID" value="KQL06273"/>
    <property type="gene ID" value="SETIT_004628mg"/>
</dbReference>
<organism evidence="1 2">
    <name type="scientific">Setaria italica</name>
    <name type="common">Foxtail millet</name>
    <name type="synonym">Panicum italicum</name>
    <dbReference type="NCBI Taxonomy" id="4555"/>
    <lineage>
        <taxon>Eukaryota</taxon>
        <taxon>Viridiplantae</taxon>
        <taxon>Streptophyta</taxon>
        <taxon>Embryophyta</taxon>
        <taxon>Tracheophyta</taxon>
        <taxon>Spermatophyta</taxon>
        <taxon>Magnoliopsida</taxon>
        <taxon>Liliopsida</taxon>
        <taxon>Poales</taxon>
        <taxon>Poaceae</taxon>
        <taxon>PACMAD clade</taxon>
        <taxon>Panicoideae</taxon>
        <taxon>Panicodae</taxon>
        <taxon>Paniceae</taxon>
        <taxon>Cenchrinae</taxon>
        <taxon>Setaria</taxon>
    </lineage>
</organism>
<proteinExistence type="predicted"/>
<evidence type="ECO:0000313" key="2">
    <source>
        <dbReference type="Proteomes" id="UP000004995"/>
    </source>
</evidence>
<dbReference type="InParanoid" id="K3XRT2"/>
<dbReference type="EMBL" id="AGNK02003241">
    <property type="status" value="NOT_ANNOTATED_CDS"/>
    <property type="molecule type" value="Genomic_DNA"/>
</dbReference>
<dbReference type="FunCoup" id="K3XRT2">
    <property type="interactions" value="37"/>
</dbReference>
<dbReference type="SUPFAM" id="SSF81383">
    <property type="entry name" value="F-box domain"/>
    <property type="match status" value="1"/>
</dbReference>
<dbReference type="HOGENOM" id="CLU_017148_2_0_1"/>
<dbReference type="InterPro" id="IPR055312">
    <property type="entry name" value="FBL15-like"/>
</dbReference>
<dbReference type="InterPro" id="IPR036047">
    <property type="entry name" value="F-box-like_dom_sf"/>
</dbReference>
<keyword evidence="2" id="KW-1185">Reference proteome</keyword>
<dbReference type="Proteomes" id="UP000004995">
    <property type="component" value="Unassembled WGS sequence"/>
</dbReference>
<sequence length="238" mass="26495">MDDHAGDGVDRISALPVDLLHVILARLRRAQEVTRTAALSRRWRRVLPAGDLSLVDDEPEYRLRQRGDTDMDSLLISMKRGDCPRPDQIDAWIRYGTQRVVGDFYLRVAMGSEEPYLTAVKLPEHGRPGSISLHLSCHGIQFPPAAVARYEALTALSLEDVSFAEDKEGRGLSGFVSSSSCCPRLPKSIPERQLVASISSLLLRFPGLRSLRRWRLISPSVESMTLDANASQTDGRLF</sequence>
<dbReference type="PANTHER" id="PTHR34709:SF75">
    <property type="entry name" value="FBD DOMAIN-CONTAINING PROTEIN"/>
    <property type="match status" value="1"/>
</dbReference>
<reference evidence="2" key="1">
    <citation type="journal article" date="2012" name="Nat. Biotechnol.">
        <title>Reference genome sequence of the model plant Setaria.</title>
        <authorList>
            <person name="Bennetzen J.L."/>
            <person name="Schmutz J."/>
            <person name="Wang H."/>
            <person name="Percifield R."/>
            <person name="Hawkins J."/>
            <person name="Pontaroli A.C."/>
            <person name="Estep M."/>
            <person name="Feng L."/>
            <person name="Vaughn J.N."/>
            <person name="Grimwood J."/>
            <person name="Jenkins J."/>
            <person name="Barry K."/>
            <person name="Lindquist E."/>
            <person name="Hellsten U."/>
            <person name="Deshpande S."/>
            <person name="Wang X."/>
            <person name="Wu X."/>
            <person name="Mitros T."/>
            <person name="Triplett J."/>
            <person name="Yang X."/>
            <person name="Ye C.Y."/>
            <person name="Mauro-Herrera M."/>
            <person name="Wang L."/>
            <person name="Li P."/>
            <person name="Sharma M."/>
            <person name="Sharma R."/>
            <person name="Ronald P.C."/>
            <person name="Panaud O."/>
            <person name="Kellogg E.A."/>
            <person name="Brutnell T.P."/>
            <person name="Doust A.N."/>
            <person name="Tuskan G.A."/>
            <person name="Rokhsar D."/>
            <person name="Devos K.M."/>
        </authorList>
    </citation>
    <scope>NUCLEOTIDE SEQUENCE [LARGE SCALE GENOMIC DNA]</scope>
    <source>
        <strain evidence="2">cv. Yugu1</strain>
    </source>
</reference>
<reference evidence="1" key="2">
    <citation type="submission" date="2018-08" db="UniProtKB">
        <authorList>
            <consortium name="EnsemblPlants"/>
        </authorList>
    </citation>
    <scope>IDENTIFICATION</scope>
    <source>
        <strain evidence="1">Yugu1</strain>
    </source>
</reference>
<dbReference type="PANTHER" id="PTHR34709">
    <property type="entry name" value="OS10G0396666 PROTEIN"/>
    <property type="match status" value="1"/>
</dbReference>
<dbReference type="Gramene" id="KQL06273">
    <property type="protein sequence ID" value="KQL06273"/>
    <property type="gene ID" value="SETIT_004628mg"/>
</dbReference>
<evidence type="ECO:0000313" key="1">
    <source>
        <dbReference type="EnsemblPlants" id="KQL06273"/>
    </source>
</evidence>